<dbReference type="Pfam" id="PF12146">
    <property type="entry name" value="Hydrolase_4"/>
    <property type="match status" value="1"/>
</dbReference>
<dbReference type="PANTHER" id="PTHR43358">
    <property type="entry name" value="ALPHA/BETA-HYDROLASE"/>
    <property type="match status" value="1"/>
</dbReference>
<keyword evidence="4" id="KW-1185">Reference proteome</keyword>
<dbReference type="RefSeq" id="WP_425343849.1">
    <property type="nucleotide sequence ID" value="NZ_JBGUBD010000001.1"/>
</dbReference>
<evidence type="ECO:0000259" key="2">
    <source>
        <dbReference type="Pfam" id="PF12146"/>
    </source>
</evidence>
<protein>
    <submittedName>
        <fullName evidence="3">Alpha/beta hydrolase</fullName>
    </submittedName>
</protein>
<dbReference type="InterPro" id="IPR029058">
    <property type="entry name" value="AB_hydrolase_fold"/>
</dbReference>
<proteinExistence type="predicted"/>
<dbReference type="GO" id="GO:0016787">
    <property type="term" value="F:hydrolase activity"/>
    <property type="evidence" value="ECO:0007669"/>
    <property type="project" value="UniProtKB-KW"/>
</dbReference>
<dbReference type="PANTHER" id="PTHR43358:SF4">
    <property type="entry name" value="ALPHA_BETA HYDROLASE FOLD-1 DOMAIN-CONTAINING PROTEIN"/>
    <property type="match status" value="1"/>
</dbReference>
<comment type="caution">
    <text evidence="3">The sequence shown here is derived from an EMBL/GenBank/DDBJ whole genome shotgun (WGS) entry which is preliminary data.</text>
</comment>
<reference evidence="3 4" key="1">
    <citation type="submission" date="2024-08" db="EMBL/GenBank/DDBJ databases">
        <title>Whole-genome sequencing of halo(alkali)philic microorganisms from hypersaline lakes.</title>
        <authorList>
            <person name="Sorokin D.Y."/>
            <person name="Merkel A.Y."/>
            <person name="Messina E."/>
            <person name="Yakimov M."/>
        </authorList>
    </citation>
    <scope>NUCLEOTIDE SEQUENCE [LARGE SCALE GENOMIC DNA]</scope>
    <source>
        <strain evidence="3 4">AB-hyl4</strain>
    </source>
</reference>
<keyword evidence="3" id="KW-0378">Hydrolase</keyword>
<feature type="region of interest" description="Disordered" evidence="1">
    <location>
        <begin position="1"/>
        <end position="21"/>
    </location>
</feature>
<evidence type="ECO:0000313" key="3">
    <source>
        <dbReference type="EMBL" id="MFA9476924.1"/>
    </source>
</evidence>
<feature type="domain" description="Serine aminopeptidase S33" evidence="2">
    <location>
        <begin position="89"/>
        <end position="215"/>
    </location>
</feature>
<evidence type="ECO:0000313" key="4">
    <source>
        <dbReference type="Proteomes" id="UP001575105"/>
    </source>
</evidence>
<dbReference type="SUPFAM" id="SSF53474">
    <property type="entry name" value="alpha/beta-Hydrolases"/>
    <property type="match status" value="1"/>
</dbReference>
<name>A0ABV4U267_9BACT</name>
<dbReference type="InterPro" id="IPR052920">
    <property type="entry name" value="DNA-binding_regulatory"/>
</dbReference>
<dbReference type="InterPro" id="IPR022742">
    <property type="entry name" value="Hydrolase_4"/>
</dbReference>
<accession>A0ABV4U267</accession>
<dbReference type="EMBL" id="JBGUBD010000001">
    <property type="protein sequence ID" value="MFA9476924.1"/>
    <property type="molecule type" value="Genomic_DNA"/>
</dbReference>
<dbReference type="Gene3D" id="3.40.50.1820">
    <property type="entry name" value="alpha/beta hydrolase"/>
    <property type="match status" value="1"/>
</dbReference>
<evidence type="ECO:0000256" key="1">
    <source>
        <dbReference type="SAM" id="MobiDB-lite"/>
    </source>
</evidence>
<organism evidence="3 4">
    <name type="scientific">Natronomicrosphaera hydrolytica</name>
    <dbReference type="NCBI Taxonomy" id="3242702"/>
    <lineage>
        <taxon>Bacteria</taxon>
        <taxon>Pseudomonadati</taxon>
        <taxon>Planctomycetota</taxon>
        <taxon>Phycisphaerae</taxon>
        <taxon>Phycisphaerales</taxon>
        <taxon>Phycisphaeraceae</taxon>
        <taxon>Natronomicrosphaera</taxon>
    </lineage>
</organism>
<sequence length="313" mass="34962">MTETDNPPSPGKAQHQAPAKAPWLARKLGRAALRFSGYPGRGIIGAVRRKQAKERGGRAFKVKTDDGVELDAWFSPADPRAKHADADGPPRLPIFMLHGWVEVKEFHFPRAWCLNHQGHDVILFDHRAHGRSSGEFATFGVRERHDLRQVIDTAIEQKLIADHRVITLGFSMGASTVLQHAPTDERVAGVIAFAPFVNFREAIRSFRFKLAPWIDDKWLMRGFEAAATHDAGFDLDEATTLDAVKQIAVPVLMIEGTLDSNLPPRWHTQKLAAEKKQGPLEVITIDEATHVSLCRRTWPGLNEKIAAFCARLR</sequence>
<gene>
    <name evidence="3" type="ORF">ACERK3_01325</name>
</gene>
<dbReference type="Proteomes" id="UP001575105">
    <property type="component" value="Unassembled WGS sequence"/>
</dbReference>